<dbReference type="Proteomes" id="UP000027661">
    <property type="component" value="Unassembled WGS sequence"/>
</dbReference>
<evidence type="ECO:0000313" key="3">
    <source>
        <dbReference type="Proteomes" id="UP000027661"/>
    </source>
</evidence>
<feature type="domain" description="Putative carbohydrate metabolism" evidence="1">
    <location>
        <begin position="133"/>
        <end position="376"/>
    </location>
</feature>
<dbReference type="DNASU" id="5301217"/>
<dbReference type="Gene3D" id="2.60.40.2340">
    <property type="match status" value="1"/>
</dbReference>
<reference evidence="2 3" key="1">
    <citation type="submission" date="2014-04" db="EMBL/GenBank/DDBJ databases">
        <authorList>
            <person name="Sears C."/>
            <person name="Carroll K."/>
            <person name="Sack B.R."/>
            <person name="Qadri F."/>
            <person name="Myers L.L."/>
            <person name="Chung G.-T."/>
            <person name="Escheverria P."/>
            <person name="Fraser C.M."/>
            <person name="Sadzewicz L."/>
            <person name="Shefchek K.A."/>
            <person name="Tallon L."/>
            <person name="Das S.P."/>
            <person name="Daugherty S."/>
            <person name="Mongodin E.F."/>
        </authorList>
    </citation>
    <scope>NUCLEOTIDE SEQUENCE [LARGE SCALE GENOMIC DNA]</scope>
    <source>
        <strain evidence="2 3">3975 RP4</strain>
    </source>
</reference>
<dbReference type="Gene3D" id="2.60.120.890">
    <property type="entry name" value="BT2081, beta-jelly-roll domain"/>
    <property type="match status" value="1"/>
</dbReference>
<accession>A0A069SLD6</accession>
<dbReference type="SMR" id="A0A069SLD6"/>
<comment type="caution">
    <text evidence="2">The sequence shown here is derived from an EMBL/GenBank/DDBJ whole genome shotgun (WGS) entry which is preliminary data.</text>
</comment>
<dbReference type="InterPro" id="IPR038653">
    <property type="entry name" value="Put_CMD_sf"/>
</dbReference>
<sequence length="382" mass="42379">MKLKNLFTCTVTGLLLCTSCIKDEAPNAEADILNCILPAEMLTGTDIDYNRPYDKSLNAYPIYIEVNNGTDLTRLAPTFELTEGASIEPANGSTQNFTNPVRYTVTSEDKNWHRTYAINIHYPETKSIPTVFNFENVKTVPYNKNEYYVLYEAASGYSTLTWSSGNQGFALTGSGYTPNDFPTSISPNGRTGNCLQLITRKTGSLGTLVGMPIAAGNLFIGSFDIGSAMSDALSATKFGTTFYYEPIKLVGYYKYKAGPEFYENGESTNRKDVFNIYALFYEKTKDVQMLDGHIAKNNYEHENMVAAAVITDTHETSEWTRFELDFNYEHYGKTIDPQKLANGGYNVSIVLSASKDGDVFQGAPGSTLLIDDLELVCKQPLR</sequence>
<dbReference type="InterPro" id="IPR025112">
    <property type="entry name" value="PCMD"/>
</dbReference>
<dbReference type="AlphaFoldDB" id="A0A069SLD6"/>
<dbReference type="GeneID" id="5301217"/>
<proteinExistence type="predicted"/>
<organism evidence="2 3">
    <name type="scientific">Phocaeicola vulgatus str. 3975 RP4</name>
    <dbReference type="NCBI Taxonomy" id="1339352"/>
    <lineage>
        <taxon>Bacteria</taxon>
        <taxon>Pseudomonadati</taxon>
        <taxon>Bacteroidota</taxon>
        <taxon>Bacteroidia</taxon>
        <taxon>Bacteroidales</taxon>
        <taxon>Bacteroidaceae</taxon>
        <taxon>Phocaeicola</taxon>
    </lineage>
</organism>
<evidence type="ECO:0000313" key="2">
    <source>
        <dbReference type="EMBL" id="KDS54791.1"/>
    </source>
</evidence>
<protein>
    <recommendedName>
        <fullName evidence="1">Putative carbohydrate metabolism domain-containing protein</fullName>
    </recommendedName>
</protein>
<dbReference type="EMBL" id="JNHM01000019">
    <property type="protein sequence ID" value="KDS54791.1"/>
    <property type="molecule type" value="Genomic_DNA"/>
</dbReference>
<dbReference type="PATRIC" id="fig|1339352.3.peg.1426"/>
<evidence type="ECO:0000259" key="1">
    <source>
        <dbReference type="Pfam" id="PF13201"/>
    </source>
</evidence>
<dbReference type="RefSeq" id="WP_005845576.1">
    <property type="nucleotide sequence ID" value="NZ_JNHM01000019.1"/>
</dbReference>
<gene>
    <name evidence="2" type="ORF">M099_1474</name>
</gene>
<dbReference type="Pfam" id="PF13201">
    <property type="entry name" value="PCMD"/>
    <property type="match status" value="1"/>
</dbReference>
<name>A0A069SLD6_PHOVU</name>